<dbReference type="AlphaFoldDB" id="A0A2H1WAC2"/>
<protein>
    <submittedName>
        <fullName evidence="1">SFRICE_028378</fullName>
    </submittedName>
</protein>
<name>A0A2H1WAC2_SPOFR</name>
<accession>A0A2H1WAC2</accession>
<gene>
    <name evidence="1" type="ORF">SFRICE_028378</name>
</gene>
<proteinExistence type="predicted"/>
<dbReference type="EMBL" id="ODYU01007040">
    <property type="protein sequence ID" value="SOQ49434.1"/>
    <property type="molecule type" value="Genomic_DNA"/>
</dbReference>
<sequence length="90" mass="9912">MLAASDPISSDTGKKGMSNKHRLIALHDQNAFYFAQISYVPINPTSNQKLWRSEHFISRCPLPKGSENFIGVTPVPLAKGTCSRLSVHSD</sequence>
<evidence type="ECO:0000313" key="1">
    <source>
        <dbReference type="EMBL" id="SOQ49434.1"/>
    </source>
</evidence>
<reference evidence="1" key="1">
    <citation type="submission" date="2016-07" db="EMBL/GenBank/DDBJ databases">
        <authorList>
            <person name="Bretaudeau A."/>
        </authorList>
    </citation>
    <scope>NUCLEOTIDE SEQUENCE</scope>
    <source>
        <strain evidence="1">Rice</strain>
        <tissue evidence="1">Whole body</tissue>
    </source>
</reference>
<organism evidence="1">
    <name type="scientific">Spodoptera frugiperda</name>
    <name type="common">Fall armyworm</name>
    <dbReference type="NCBI Taxonomy" id="7108"/>
    <lineage>
        <taxon>Eukaryota</taxon>
        <taxon>Metazoa</taxon>
        <taxon>Ecdysozoa</taxon>
        <taxon>Arthropoda</taxon>
        <taxon>Hexapoda</taxon>
        <taxon>Insecta</taxon>
        <taxon>Pterygota</taxon>
        <taxon>Neoptera</taxon>
        <taxon>Endopterygota</taxon>
        <taxon>Lepidoptera</taxon>
        <taxon>Glossata</taxon>
        <taxon>Ditrysia</taxon>
        <taxon>Noctuoidea</taxon>
        <taxon>Noctuidae</taxon>
        <taxon>Amphipyrinae</taxon>
        <taxon>Spodoptera</taxon>
    </lineage>
</organism>